<keyword evidence="1" id="KW-1133">Transmembrane helix</keyword>
<proteinExistence type="predicted"/>
<dbReference type="EMBL" id="KB870807">
    <property type="protein sequence ID" value="EOA33122.1"/>
    <property type="molecule type" value="Genomic_DNA"/>
</dbReference>
<keyword evidence="1" id="KW-0812">Transmembrane</keyword>
<name>R0GBL5_9BRAS</name>
<organism evidence="2 3">
    <name type="scientific">Capsella rubella</name>
    <dbReference type="NCBI Taxonomy" id="81985"/>
    <lineage>
        <taxon>Eukaryota</taxon>
        <taxon>Viridiplantae</taxon>
        <taxon>Streptophyta</taxon>
        <taxon>Embryophyta</taxon>
        <taxon>Tracheophyta</taxon>
        <taxon>Spermatophyta</taxon>
        <taxon>Magnoliopsida</taxon>
        <taxon>eudicotyledons</taxon>
        <taxon>Gunneridae</taxon>
        <taxon>Pentapetalae</taxon>
        <taxon>rosids</taxon>
        <taxon>malvids</taxon>
        <taxon>Brassicales</taxon>
        <taxon>Brassicaceae</taxon>
        <taxon>Camelineae</taxon>
        <taxon>Capsella</taxon>
    </lineage>
</organism>
<dbReference type="STRING" id="81985.R0GBL5"/>
<protein>
    <submittedName>
        <fullName evidence="2">Uncharacterized protein</fullName>
    </submittedName>
</protein>
<keyword evidence="3" id="KW-1185">Reference proteome</keyword>
<dbReference type="AlphaFoldDB" id="R0GBL5"/>
<accession>R0GBL5</accession>
<feature type="transmembrane region" description="Helical" evidence="1">
    <location>
        <begin position="46"/>
        <end position="66"/>
    </location>
</feature>
<reference evidence="3" key="1">
    <citation type="journal article" date="2013" name="Nat. Genet.">
        <title>The Capsella rubella genome and the genomic consequences of rapid mating system evolution.</title>
        <authorList>
            <person name="Slotte T."/>
            <person name="Hazzouri K.M."/>
            <person name="Agren J.A."/>
            <person name="Koenig D."/>
            <person name="Maumus F."/>
            <person name="Guo Y.L."/>
            <person name="Steige K."/>
            <person name="Platts A.E."/>
            <person name="Escobar J.S."/>
            <person name="Newman L.K."/>
            <person name="Wang W."/>
            <person name="Mandakova T."/>
            <person name="Vello E."/>
            <person name="Smith L.M."/>
            <person name="Henz S.R."/>
            <person name="Steffen J."/>
            <person name="Takuno S."/>
            <person name="Brandvain Y."/>
            <person name="Coop G."/>
            <person name="Andolfatto P."/>
            <person name="Hu T.T."/>
            <person name="Blanchette M."/>
            <person name="Clark R.M."/>
            <person name="Quesneville H."/>
            <person name="Nordborg M."/>
            <person name="Gaut B.S."/>
            <person name="Lysak M.A."/>
            <person name="Jenkins J."/>
            <person name="Grimwood J."/>
            <person name="Chapman J."/>
            <person name="Prochnik S."/>
            <person name="Shu S."/>
            <person name="Rokhsar D."/>
            <person name="Schmutz J."/>
            <person name="Weigel D."/>
            <person name="Wright S.I."/>
        </authorList>
    </citation>
    <scope>NUCLEOTIDE SEQUENCE [LARGE SCALE GENOMIC DNA]</scope>
    <source>
        <strain evidence="3">cv. Monte Gargano</strain>
    </source>
</reference>
<evidence type="ECO:0000313" key="2">
    <source>
        <dbReference type="EMBL" id="EOA33122.1"/>
    </source>
</evidence>
<evidence type="ECO:0000313" key="3">
    <source>
        <dbReference type="Proteomes" id="UP000029121"/>
    </source>
</evidence>
<dbReference type="Proteomes" id="UP000029121">
    <property type="component" value="Unassembled WGS sequence"/>
</dbReference>
<evidence type="ECO:0000256" key="1">
    <source>
        <dbReference type="SAM" id="Phobius"/>
    </source>
</evidence>
<sequence length="101" mass="11689">MCWILGSNNASIVLFPKNKMYFRNSFSKNSDLLTIHCRSKKDDLGIHMFLCIVLNYLVGLNLIVCYSKTFTAYKQTPYFMRFGAKDDGIYLTNDAHEAKFI</sequence>
<keyword evidence="1" id="KW-0472">Membrane</keyword>
<gene>
    <name evidence="2" type="ORF">CARUB_v10016460mg</name>
</gene>